<accession>A0A379JLV1</accession>
<protein>
    <submittedName>
        <fullName evidence="2">Catechol 1,2-dioxygenase</fullName>
        <ecNumber evidence="2">1.13.11.1</ecNumber>
    </submittedName>
</protein>
<dbReference type="Pfam" id="PF00775">
    <property type="entry name" value="Dioxygenase_C"/>
    <property type="match status" value="1"/>
</dbReference>
<dbReference type="GO" id="GO:0008199">
    <property type="term" value="F:ferric iron binding"/>
    <property type="evidence" value="ECO:0007669"/>
    <property type="project" value="InterPro"/>
</dbReference>
<dbReference type="AlphaFoldDB" id="A0A379JLV1"/>
<dbReference type="InterPro" id="IPR000627">
    <property type="entry name" value="Intradiol_dOase_C"/>
</dbReference>
<dbReference type="EC" id="1.13.11.1" evidence="2"/>
<dbReference type="PROSITE" id="PS51257">
    <property type="entry name" value="PROKAR_LIPOPROTEIN"/>
    <property type="match status" value="1"/>
</dbReference>
<dbReference type="PANTHER" id="PTHR34315:SF1">
    <property type="entry name" value="INTRADIOL RING-CLEAVAGE DIOXYGENASES DOMAIN-CONTAINING PROTEIN-RELATED"/>
    <property type="match status" value="1"/>
</dbReference>
<name>A0A379JLV1_9NOCA</name>
<reference evidence="2 3" key="1">
    <citation type="submission" date="2018-06" db="EMBL/GenBank/DDBJ databases">
        <authorList>
            <consortium name="Pathogen Informatics"/>
            <person name="Doyle S."/>
        </authorList>
    </citation>
    <scope>NUCLEOTIDE SEQUENCE [LARGE SCALE GENOMIC DNA]</scope>
    <source>
        <strain evidence="2 3">NCTC1934</strain>
    </source>
</reference>
<dbReference type="EMBL" id="UGRY01000007">
    <property type="protein sequence ID" value="SUD49485.1"/>
    <property type="molecule type" value="Genomic_DNA"/>
</dbReference>
<evidence type="ECO:0000259" key="1">
    <source>
        <dbReference type="Pfam" id="PF00775"/>
    </source>
</evidence>
<keyword evidence="3" id="KW-1185">Reference proteome</keyword>
<gene>
    <name evidence="2" type="primary">catA</name>
    <name evidence="2" type="ORF">NCTC1934_06839</name>
</gene>
<dbReference type="GO" id="GO:0018576">
    <property type="term" value="F:catechol 1,2-dioxygenase activity"/>
    <property type="evidence" value="ECO:0007669"/>
    <property type="project" value="UniProtKB-EC"/>
</dbReference>
<dbReference type="Proteomes" id="UP000255467">
    <property type="component" value="Unassembled WGS sequence"/>
</dbReference>
<keyword evidence="2" id="KW-0223">Dioxygenase</keyword>
<dbReference type="SUPFAM" id="SSF49482">
    <property type="entry name" value="Aromatic compound dioxygenase"/>
    <property type="match status" value="1"/>
</dbReference>
<dbReference type="InterPro" id="IPR015889">
    <property type="entry name" value="Intradiol_dOase_core"/>
</dbReference>
<dbReference type="OrthoDB" id="9800887at2"/>
<dbReference type="Gene3D" id="2.60.130.10">
    <property type="entry name" value="Aromatic compound dioxygenase"/>
    <property type="match status" value="1"/>
</dbReference>
<keyword evidence="2" id="KW-0560">Oxidoreductase</keyword>
<dbReference type="PANTHER" id="PTHR34315">
    <property type="match status" value="1"/>
</dbReference>
<evidence type="ECO:0000313" key="3">
    <source>
        <dbReference type="Proteomes" id="UP000255467"/>
    </source>
</evidence>
<evidence type="ECO:0000313" key="2">
    <source>
        <dbReference type="EMBL" id="SUD49485.1"/>
    </source>
</evidence>
<sequence>MTPNRRTILTALGIGLATTACGTNRTTGATPVCVLTPEGTEGPYYVDTAPVRTDIRDNRPGVPLTLRITVLDATSCTPLPTATVDIWHADAHGAYSGITDTTNFLRGTQPTDSTGTATFTTIFPGWYDNRTVHVHVKVRLATREIHTGQLYFDDELTRTIATVAPYADRAEPRTRNTEDFLFRRGNTVVPTSGSTATGYRAEITLGVQR</sequence>
<proteinExistence type="predicted"/>
<dbReference type="RefSeq" id="WP_051037357.1">
    <property type="nucleotide sequence ID" value="NZ_UGRY01000007.1"/>
</dbReference>
<dbReference type="CDD" id="cd03457">
    <property type="entry name" value="intradiol_dioxygenase_like"/>
    <property type="match status" value="1"/>
</dbReference>
<organism evidence="2 3">
    <name type="scientific">Nocardia otitidiscaviarum</name>
    <dbReference type="NCBI Taxonomy" id="1823"/>
    <lineage>
        <taxon>Bacteria</taxon>
        <taxon>Bacillati</taxon>
        <taxon>Actinomycetota</taxon>
        <taxon>Actinomycetes</taxon>
        <taxon>Mycobacteriales</taxon>
        <taxon>Nocardiaceae</taxon>
        <taxon>Nocardia</taxon>
    </lineage>
</organism>
<feature type="domain" description="Intradiol ring-cleavage dioxygenases" evidence="1">
    <location>
        <begin position="41"/>
        <end position="131"/>
    </location>
</feature>